<dbReference type="InterPro" id="IPR030381">
    <property type="entry name" value="G_DYNAMIN_dom"/>
</dbReference>
<dbReference type="Pfam" id="PF00350">
    <property type="entry name" value="Dynamin_N"/>
    <property type="match status" value="1"/>
</dbReference>
<dbReference type="InterPro" id="IPR001401">
    <property type="entry name" value="Dynamin_GTPase"/>
</dbReference>
<dbReference type="GO" id="GO:0008017">
    <property type="term" value="F:microtubule binding"/>
    <property type="evidence" value="ECO:0007669"/>
    <property type="project" value="TreeGrafter"/>
</dbReference>
<sequence length="793" mass="89486">MVSDISATNYASRRKELLALVNQLRAVGAQGDLDLPRITIIGNQSAGKSSVVEAISGISLPRDAGTCTRCPIECRLSSTSGSWSCRISIREEYDGQGKRLDEIKEQPFGDIITNKSEVEPALRRAQFAVLNPKVQRQAILASSVDRLPELVASTSTKSSSFSRNIVCVDLEGPELTDLSFIDLPGLIQNAPEEETIALVESLVLSHIEGNCLDSRCIAHDRRYREPKSLRLARQVDPDGKRTIGVMTKPDMLGPGSRKALDLWLDVIEGRRHPLTHGYYCTRQPNDEERGEQMTSQRARQLEEQFFKTTAPWSKSAHAYRFGTANLSKALSKHLIKIIDDSLPGIKEETSKQLESCREGLQKLPSPIEEEPATYVLNEVISFCSKFNQFVQGGSGANAKLIQEHRMAYEELKLAIRSQLRTLCPTLTTRKRALVVWSRNRIQWFPIRSHSTSQTCVDISREQLRANFQTNVPFEAKVVLCRSFQTGWPDAVEDCFNAVSKATSDLLHELIRLHFSRHSRLHLDLSSFVDKLRQEFHDDCLDLLYRVLKVEQTPSTQNTHYLQTCTDKWHTRYRMLRSEKDQDRDSEGAGEKSKRSRDESDQADRPEKSARSTNSSTPHSEPSPRRSLTKSASTQSGSPFHFGQKSQNQGFAFNPEARATVQEDVNELMATLAKFGYTGITVDDLEKLNPLDEYDIELQVMAEVRGYFQVAYKRIIDNIPGFIDLQFLKGLGEKLQSHIVTQLGLGAATANERCARYLAEDPAIVARRDELTARHKRLESVQQELNNFELLLDY</sequence>
<dbReference type="GO" id="GO:0005886">
    <property type="term" value="C:plasma membrane"/>
    <property type="evidence" value="ECO:0007669"/>
    <property type="project" value="TreeGrafter"/>
</dbReference>
<feature type="domain" description="Dynamin-type G" evidence="5">
    <location>
        <begin position="32"/>
        <end position="343"/>
    </location>
</feature>
<dbReference type="Proteomes" id="UP001383192">
    <property type="component" value="Unassembled WGS sequence"/>
</dbReference>
<evidence type="ECO:0000313" key="6">
    <source>
        <dbReference type="EMBL" id="KAK7040880.1"/>
    </source>
</evidence>
<feature type="domain" description="GED" evidence="4">
    <location>
        <begin position="696"/>
        <end position="792"/>
    </location>
</feature>
<dbReference type="PROSITE" id="PS51718">
    <property type="entry name" value="G_DYNAMIN_2"/>
    <property type="match status" value="1"/>
</dbReference>
<dbReference type="PANTHER" id="PTHR11566:SF131">
    <property type="entry name" value="GTPASE, PUTATIVE (AFU_ORTHOLOGUE AFUA_6G07630)-RELATED"/>
    <property type="match status" value="1"/>
</dbReference>
<evidence type="ECO:0000256" key="3">
    <source>
        <dbReference type="SAM" id="MobiDB-lite"/>
    </source>
</evidence>
<dbReference type="GO" id="GO:0031623">
    <property type="term" value="P:receptor internalization"/>
    <property type="evidence" value="ECO:0007669"/>
    <property type="project" value="TreeGrafter"/>
</dbReference>
<organism evidence="6 7">
    <name type="scientific">Paramarasmius palmivorus</name>
    <dbReference type="NCBI Taxonomy" id="297713"/>
    <lineage>
        <taxon>Eukaryota</taxon>
        <taxon>Fungi</taxon>
        <taxon>Dikarya</taxon>
        <taxon>Basidiomycota</taxon>
        <taxon>Agaricomycotina</taxon>
        <taxon>Agaricomycetes</taxon>
        <taxon>Agaricomycetidae</taxon>
        <taxon>Agaricales</taxon>
        <taxon>Marasmiineae</taxon>
        <taxon>Marasmiaceae</taxon>
        <taxon>Paramarasmius</taxon>
    </lineage>
</organism>
<evidence type="ECO:0000259" key="5">
    <source>
        <dbReference type="PROSITE" id="PS51718"/>
    </source>
</evidence>
<dbReference type="InterPro" id="IPR027417">
    <property type="entry name" value="P-loop_NTPase"/>
</dbReference>
<dbReference type="PROSITE" id="PS51388">
    <property type="entry name" value="GED"/>
    <property type="match status" value="1"/>
</dbReference>
<dbReference type="GO" id="GO:0003924">
    <property type="term" value="F:GTPase activity"/>
    <property type="evidence" value="ECO:0007669"/>
    <property type="project" value="InterPro"/>
</dbReference>
<evidence type="ECO:0000259" key="4">
    <source>
        <dbReference type="PROSITE" id="PS51388"/>
    </source>
</evidence>
<feature type="compositionally biased region" description="Polar residues" evidence="3">
    <location>
        <begin position="610"/>
        <end position="619"/>
    </location>
</feature>
<dbReference type="PRINTS" id="PR00195">
    <property type="entry name" value="DYNAMIN"/>
</dbReference>
<feature type="region of interest" description="Disordered" evidence="3">
    <location>
        <begin position="576"/>
        <end position="647"/>
    </location>
</feature>
<gene>
    <name evidence="6" type="ORF">VNI00_009476</name>
</gene>
<dbReference type="InterPro" id="IPR020850">
    <property type="entry name" value="GED_dom"/>
</dbReference>
<dbReference type="GO" id="GO:0005874">
    <property type="term" value="C:microtubule"/>
    <property type="evidence" value="ECO:0007669"/>
    <property type="project" value="TreeGrafter"/>
</dbReference>
<dbReference type="InterPro" id="IPR000375">
    <property type="entry name" value="Dynamin_stalk"/>
</dbReference>
<dbReference type="CDD" id="cd08771">
    <property type="entry name" value="DLP_1"/>
    <property type="match status" value="1"/>
</dbReference>
<dbReference type="EMBL" id="JAYKXP010000035">
    <property type="protein sequence ID" value="KAK7040880.1"/>
    <property type="molecule type" value="Genomic_DNA"/>
</dbReference>
<comment type="caution">
    <text evidence="6">The sequence shown here is derived from an EMBL/GenBank/DDBJ whole genome shotgun (WGS) entry which is preliminary data.</text>
</comment>
<keyword evidence="1" id="KW-0547">Nucleotide-binding</keyword>
<dbReference type="InterPro" id="IPR022812">
    <property type="entry name" value="Dynamin"/>
</dbReference>
<dbReference type="SMART" id="SM00053">
    <property type="entry name" value="DYNc"/>
    <property type="match status" value="1"/>
</dbReference>
<dbReference type="InterPro" id="IPR003130">
    <property type="entry name" value="GED"/>
</dbReference>
<dbReference type="SUPFAM" id="SSF52540">
    <property type="entry name" value="P-loop containing nucleoside triphosphate hydrolases"/>
    <property type="match status" value="1"/>
</dbReference>
<protein>
    <submittedName>
        <fullName evidence="6">Uncharacterized protein</fullName>
    </submittedName>
</protein>
<evidence type="ECO:0000256" key="1">
    <source>
        <dbReference type="ARBA" id="ARBA00022741"/>
    </source>
</evidence>
<keyword evidence="2" id="KW-0342">GTP-binding</keyword>
<dbReference type="Gene3D" id="3.40.50.300">
    <property type="entry name" value="P-loop containing nucleotide triphosphate hydrolases"/>
    <property type="match status" value="1"/>
</dbReference>
<evidence type="ECO:0000256" key="2">
    <source>
        <dbReference type="ARBA" id="ARBA00023134"/>
    </source>
</evidence>
<dbReference type="Pfam" id="PF01031">
    <property type="entry name" value="Dynamin_M"/>
    <property type="match status" value="1"/>
</dbReference>
<accession>A0AAW0CSA2</accession>
<keyword evidence="7" id="KW-1185">Reference proteome</keyword>
<dbReference type="Gene3D" id="1.20.120.1240">
    <property type="entry name" value="Dynamin, middle domain"/>
    <property type="match status" value="1"/>
</dbReference>
<reference evidence="6 7" key="1">
    <citation type="submission" date="2024-01" db="EMBL/GenBank/DDBJ databases">
        <title>A draft genome for a cacao thread blight-causing isolate of Paramarasmius palmivorus.</title>
        <authorList>
            <person name="Baruah I.K."/>
            <person name="Bukari Y."/>
            <person name="Amoako-Attah I."/>
            <person name="Meinhardt L.W."/>
            <person name="Bailey B.A."/>
            <person name="Cohen S.P."/>
        </authorList>
    </citation>
    <scope>NUCLEOTIDE SEQUENCE [LARGE SCALE GENOMIC DNA]</scope>
    <source>
        <strain evidence="6 7">GH-12</strain>
    </source>
</reference>
<dbReference type="SMART" id="SM00302">
    <property type="entry name" value="GED"/>
    <property type="match status" value="1"/>
</dbReference>
<feature type="compositionally biased region" description="Polar residues" evidence="3">
    <location>
        <begin position="628"/>
        <end position="647"/>
    </location>
</feature>
<dbReference type="GO" id="GO:0005525">
    <property type="term" value="F:GTP binding"/>
    <property type="evidence" value="ECO:0007669"/>
    <property type="project" value="InterPro"/>
</dbReference>
<feature type="compositionally biased region" description="Basic and acidic residues" evidence="3">
    <location>
        <begin position="576"/>
        <end position="609"/>
    </location>
</feature>
<dbReference type="InterPro" id="IPR045063">
    <property type="entry name" value="Dynamin_N"/>
</dbReference>
<name>A0AAW0CSA2_9AGAR</name>
<dbReference type="AlphaFoldDB" id="A0AAW0CSA2"/>
<dbReference type="GO" id="GO:0005737">
    <property type="term" value="C:cytoplasm"/>
    <property type="evidence" value="ECO:0007669"/>
    <property type="project" value="TreeGrafter"/>
</dbReference>
<proteinExistence type="predicted"/>
<dbReference type="PANTHER" id="PTHR11566">
    <property type="entry name" value="DYNAMIN"/>
    <property type="match status" value="1"/>
</dbReference>
<dbReference type="Pfam" id="PF02212">
    <property type="entry name" value="GED"/>
    <property type="match status" value="1"/>
</dbReference>
<evidence type="ECO:0000313" key="7">
    <source>
        <dbReference type="Proteomes" id="UP001383192"/>
    </source>
</evidence>